<proteinExistence type="predicted"/>
<organism evidence="2 3">
    <name type="scientific">Rubus argutus</name>
    <name type="common">Southern blackberry</name>
    <dbReference type="NCBI Taxonomy" id="59490"/>
    <lineage>
        <taxon>Eukaryota</taxon>
        <taxon>Viridiplantae</taxon>
        <taxon>Streptophyta</taxon>
        <taxon>Embryophyta</taxon>
        <taxon>Tracheophyta</taxon>
        <taxon>Spermatophyta</taxon>
        <taxon>Magnoliopsida</taxon>
        <taxon>eudicotyledons</taxon>
        <taxon>Gunneridae</taxon>
        <taxon>Pentapetalae</taxon>
        <taxon>rosids</taxon>
        <taxon>fabids</taxon>
        <taxon>Rosales</taxon>
        <taxon>Rosaceae</taxon>
        <taxon>Rosoideae</taxon>
        <taxon>Rosoideae incertae sedis</taxon>
        <taxon>Rubus</taxon>
    </lineage>
</organism>
<sequence>MEQRTLELELVSAKGLKDVNFISNMDVYGVVSLYGDGYNGTQHTKTKVVRGCGTHPTFNFPMRFTVDDSLVQQNRLSLGFQLVSERSLGDRNIGGVNVPVKELFDSADTKSMKFVSYQVRRPSGKPKGELSFSYTFGEKVVVPVPDAPKKGEPVMAYPVGNFPATSSGSVYPPPQPGYGYPPPVQQVQPKKKKNNSGMGCGIGLLGGLLGGMLIGDIVSHGGGGCGGGGCGGGCGGGGCGGGCGGGGCGG</sequence>
<dbReference type="PANTHER" id="PTHR32246">
    <property type="entry name" value="INGRESSION PROTEIN FIC1"/>
    <property type="match status" value="1"/>
</dbReference>
<protein>
    <recommendedName>
        <fullName evidence="1">C2 domain-containing protein</fullName>
    </recommendedName>
</protein>
<gene>
    <name evidence="2" type="ORF">M0R45_020932</name>
</gene>
<reference evidence="2 3" key="1">
    <citation type="journal article" date="2023" name="G3 (Bethesda)">
        <title>A chromosome-length genome assembly and annotation of blackberry (Rubus argutus, cv. 'Hillquist').</title>
        <authorList>
            <person name="Bruna T."/>
            <person name="Aryal R."/>
            <person name="Dudchenko O."/>
            <person name="Sargent D.J."/>
            <person name="Mead D."/>
            <person name="Buti M."/>
            <person name="Cavallini A."/>
            <person name="Hytonen T."/>
            <person name="Andres J."/>
            <person name="Pham M."/>
            <person name="Weisz D."/>
            <person name="Mascagni F."/>
            <person name="Usai G."/>
            <person name="Natali L."/>
            <person name="Bassil N."/>
            <person name="Fernandez G.E."/>
            <person name="Lomsadze A."/>
            <person name="Armour M."/>
            <person name="Olukolu B."/>
            <person name="Poorten T."/>
            <person name="Britton C."/>
            <person name="Davik J."/>
            <person name="Ashrafi H."/>
            <person name="Aiden E.L."/>
            <person name="Borodovsky M."/>
            <person name="Worthington M."/>
        </authorList>
    </citation>
    <scope>NUCLEOTIDE SEQUENCE [LARGE SCALE GENOMIC DNA]</scope>
    <source>
        <strain evidence="2">PI 553951</strain>
    </source>
</reference>
<dbReference type="PANTHER" id="PTHR32246:SF173">
    <property type="entry name" value="C2 DOMAIN-CONTAINING PROTEIN"/>
    <property type="match status" value="1"/>
</dbReference>
<feature type="domain" description="C2" evidence="1">
    <location>
        <begin position="1"/>
        <end position="114"/>
    </location>
</feature>
<dbReference type="AlphaFoldDB" id="A0AAW1XC07"/>
<evidence type="ECO:0000259" key="1">
    <source>
        <dbReference type="PROSITE" id="PS50004"/>
    </source>
</evidence>
<dbReference type="SMART" id="SM00239">
    <property type="entry name" value="C2"/>
    <property type="match status" value="1"/>
</dbReference>
<dbReference type="CDD" id="cd04051">
    <property type="entry name" value="C2_SRC2_like"/>
    <property type="match status" value="1"/>
</dbReference>
<dbReference type="SUPFAM" id="SSF49562">
    <property type="entry name" value="C2 domain (Calcium/lipid-binding domain, CaLB)"/>
    <property type="match status" value="1"/>
</dbReference>
<keyword evidence="3" id="KW-1185">Reference proteome</keyword>
<dbReference type="InterPro" id="IPR000008">
    <property type="entry name" value="C2_dom"/>
</dbReference>
<evidence type="ECO:0000313" key="3">
    <source>
        <dbReference type="Proteomes" id="UP001457282"/>
    </source>
</evidence>
<comment type="caution">
    <text evidence="2">The sequence shown here is derived from an EMBL/GenBank/DDBJ whole genome shotgun (WGS) entry which is preliminary data.</text>
</comment>
<dbReference type="GO" id="GO:0006952">
    <property type="term" value="P:defense response"/>
    <property type="evidence" value="ECO:0007669"/>
    <property type="project" value="InterPro"/>
</dbReference>
<dbReference type="Gene3D" id="2.60.40.150">
    <property type="entry name" value="C2 domain"/>
    <property type="match status" value="1"/>
</dbReference>
<dbReference type="Pfam" id="PF00168">
    <property type="entry name" value="C2"/>
    <property type="match status" value="1"/>
</dbReference>
<dbReference type="Proteomes" id="UP001457282">
    <property type="component" value="Unassembled WGS sequence"/>
</dbReference>
<name>A0AAW1XC07_RUBAR</name>
<dbReference type="EMBL" id="JBEDUW010000004">
    <property type="protein sequence ID" value="KAK9933756.1"/>
    <property type="molecule type" value="Genomic_DNA"/>
</dbReference>
<dbReference type="PROSITE" id="PS50004">
    <property type="entry name" value="C2"/>
    <property type="match status" value="1"/>
</dbReference>
<dbReference type="InterPro" id="IPR044750">
    <property type="entry name" value="C2_SRC2/BAP"/>
</dbReference>
<accession>A0AAW1XC07</accession>
<dbReference type="InterPro" id="IPR035892">
    <property type="entry name" value="C2_domain_sf"/>
</dbReference>
<evidence type="ECO:0000313" key="2">
    <source>
        <dbReference type="EMBL" id="KAK9933756.1"/>
    </source>
</evidence>